<sequence>MEGHDKASRCCLLRAGWRAEPAGRAGWAGLQAGPLRDGEEKRNFTDPVMARKTRLQTADLSSSSTQPFLSWTDCLHGCTRRTNCLRLPVDKGVPVWCKCVFLFVFAVAGSGSQRDAGSDDINTRRDIFLLELPERSETPPRIRGGRD</sequence>
<protein>
    <submittedName>
        <fullName evidence="1">Uncharacterized protein</fullName>
    </submittedName>
</protein>
<comment type="caution">
    <text evidence="1">The sequence shown here is derived from an EMBL/GenBank/DDBJ whole genome shotgun (WGS) entry which is preliminary data.</text>
</comment>
<accession>A0ABV0WXC0</accession>
<evidence type="ECO:0000313" key="1">
    <source>
        <dbReference type="EMBL" id="MEQ2273493.1"/>
    </source>
</evidence>
<proteinExistence type="predicted"/>
<reference evidence="1 2" key="1">
    <citation type="submission" date="2021-06" db="EMBL/GenBank/DDBJ databases">
        <authorList>
            <person name="Palmer J.M."/>
        </authorList>
    </citation>
    <scope>NUCLEOTIDE SEQUENCE [LARGE SCALE GENOMIC DNA]</scope>
    <source>
        <strain evidence="1 2">XR_2019</strain>
        <tissue evidence="1">Muscle</tissue>
    </source>
</reference>
<name>A0ABV0WXC0_9TELE</name>
<dbReference type="EMBL" id="JAHRIM010071910">
    <property type="protein sequence ID" value="MEQ2273493.1"/>
    <property type="molecule type" value="Genomic_DNA"/>
</dbReference>
<organism evidence="1 2">
    <name type="scientific">Xenotaenia resolanae</name>
    <dbReference type="NCBI Taxonomy" id="208358"/>
    <lineage>
        <taxon>Eukaryota</taxon>
        <taxon>Metazoa</taxon>
        <taxon>Chordata</taxon>
        <taxon>Craniata</taxon>
        <taxon>Vertebrata</taxon>
        <taxon>Euteleostomi</taxon>
        <taxon>Actinopterygii</taxon>
        <taxon>Neopterygii</taxon>
        <taxon>Teleostei</taxon>
        <taxon>Neoteleostei</taxon>
        <taxon>Acanthomorphata</taxon>
        <taxon>Ovalentaria</taxon>
        <taxon>Atherinomorphae</taxon>
        <taxon>Cyprinodontiformes</taxon>
        <taxon>Goodeidae</taxon>
        <taxon>Xenotaenia</taxon>
    </lineage>
</organism>
<evidence type="ECO:0000313" key="2">
    <source>
        <dbReference type="Proteomes" id="UP001444071"/>
    </source>
</evidence>
<gene>
    <name evidence="1" type="ORF">XENORESO_004808</name>
</gene>
<keyword evidence="2" id="KW-1185">Reference proteome</keyword>
<dbReference type="Proteomes" id="UP001444071">
    <property type="component" value="Unassembled WGS sequence"/>
</dbReference>